<protein>
    <recommendedName>
        <fullName evidence="4">HTH marR-type domain-containing protein</fullName>
    </recommendedName>
</protein>
<dbReference type="InterPro" id="IPR036388">
    <property type="entry name" value="WH-like_DNA-bd_sf"/>
</dbReference>
<dbReference type="AlphaFoldDB" id="W6S156"/>
<feature type="domain" description="HTH marR-type" evidence="4">
    <location>
        <begin position="41"/>
        <end position="140"/>
    </location>
</feature>
<dbReference type="GO" id="GO:0003677">
    <property type="term" value="F:DNA binding"/>
    <property type="evidence" value="ECO:0007669"/>
    <property type="project" value="UniProtKB-KW"/>
</dbReference>
<keyword evidence="2" id="KW-0238">DNA-binding</keyword>
<dbReference type="EMBL" id="HG917868">
    <property type="protein sequence ID" value="CDM68017.1"/>
    <property type="molecule type" value="Genomic_DNA"/>
</dbReference>
<sequence length="158" mass="18620">MKYIISEDNDSVLNFGDMDKSFFLVGLLNEFMNRFQAAGDRFFEEISWKQCFLIICIGFFETPPTIKDISEMMGSSHQNIKQILLKLEKLGFLKFVPDEKDKRKQRIILTNKTDKFNKKYEKASAEFINQLFQNVDKNDLDITIKTILQLDNQLKKMK</sequence>
<organism evidence="5 6">
    <name type="scientific">Clostridium bornimense</name>
    <dbReference type="NCBI Taxonomy" id="1216932"/>
    <lineage>
        <taxon>Bacteria</taxon>
        <taxon>Bacillati</taxon>
        <taxon>Bacillota</taxon>
        <taxon>Clostridia</taxon>
        <taxon>Eubacteriales</taxon>
        <taxon>Clostridiaceae</taxon>
        <taxon>Clostridium</taxon>
    </lineage>
</organism>
<evidence type="ECO:0000313" key="5">
    <source>
        <dbReference type="EMBL" id="CDM68017.1"/>
    </source>
</evidence>
<keyword evidence="3" id="KW-0804">Transcription</keyword>
<evidence type="ECO:0000256" key="2">
    <source>
        <dbReference type="ARBA" id="ARBA00023125"/>
    </source>
</evidence>
<dbReference type="PANTHER" id="PTHR42756">
    <property type="entry name" value="TRANSCRIPTIONAL REGULATOR, MARR"/>
    <property type="match status" value="1"/>
</dbReference>
<dbReference type="eggNOG" id="COG1846">
    <property type="taxonomic scope" value="Bacteria"/>
</dbReference>
<evidence type="ECO:0000259" key="4">
    <source>
        <dbReference type="SMART" id="SM00347"/>
    </source>
</evidence>
<evidence type="ECO:0000256" key="3">
    <source>
        <dbReference type="ARBA" id="ARBA00023163"/>
    </source>
</evidence>
<dbReference type="HOGENOM" id="CLU_083287_16_0_9"/>
<dbReference type="Proteomes" id="UP000019426">
    <property type="component" value="Chromosome M2/40_rep1"/>
</dbReference>
<dbReference type="Gene3D" id="1.10.10.10">
    <property type="entry name" value="Winged helix-like DNA-binding domain superfamily/Winged helix DNA-binding domain"/>
    <property type="match status" value="1"/>
</dbReference>
<keyword evidence="1" id="KW-0805">Transcription regulation</keyword>
<dbReference type="RefSeq" id="WP_051483680.1">
    <property type="nucleotide sequence ID" value="NZ_HG917868.1"/>
</dbReference>
<dbReference type="STRING" id="1216932.CM240_0853"/>
<accession>W6S156</accession>
<dbReference type="SUPFAM" id="SSF46785">
    <property type="entry name" value="Winged helix' DNA-binding domain"/>
    <property type="match status" value="1"/>
</dbReference>
<dbReference type="PATRIC" id="fig|1216932.3.peg.839"/>
<dbReference type="GO" id="GO:0003700">
    <property type="term" value="F:DNA-binding transcription factor activity"/>
    <property type="evidence" value="ECO:0007669"/>
    <property type="project" value="InterPro"/>
</dbReference>
<evidence type="ECO:0000256" key="1">
    <source>
        <dbReference type="ARBA" id="ARBA00023015"/>
    </source>
</evidence>
<dbReference type="KEGG" id="clt:CM240_0853"/>
<proteinExistence type="predicted"/>
<dbReference type="SMART" id="SM00347">
    <property type="entry name" value="HTH_MARR"/>
    <property type="match status" value="1"/>
</dbReference>
<dbReference type="InterPro" id="IPR036390">
    <property type="entry name" value="WH_DNA-bd_sf"/>
</dbReference>
<dbReference type="PANTHER" id="PTHR42756:SF1">
    <property type="entry name" value="TRANSCRIPTIONAL REPRESSOR OF EMRAB OPERON"/>
    <property type="match status" value="1"/>
</dbReference>
<name>W6S156_9CLOT</name>
<evidence type="ECO:0000313" key="6">
    <source>
        <dbReference type="Proteomes" id="UP000019426"/>
    </source>
</evidence>
<keyword evidence="6" id="KW-1185">Reference proteome</keyword>
<dbReference type="InterPro" id="IPR000835">
    <property type="entry name" value="HTH_MarR-typ"/>
</dbReference>
<reference evidence="5 6" key="1">
    <citation type="submission" date="2013-11" db="EMBL/GenBank/DDBJ databases">
        <title>Complete genome sequence of Clostridum sp. M2/40.</title>
        <authorList>
            <person name="Wibberg D."/>
            <person name="Puehler A."/>
            <person name="Schlueter A."/>
        </authorList>
    </citation>
    <scope>NUCLEOTIDE SEQUENCE [LARGE SCALE GENOMIC DNA]</scope>
    <source>
        <strain evidence="6">M2/40</strain>
    </source>
</reference>
<dbReference type="OrthoDB" id="1755545at2"/>
<gene>
    <name evidence="5" type="ORF">CM240_0853</name>
</gene>